<evidence type="ECO:0008006" key="5">
    <source>
        <dbReference type="Google" id="ProtNLM"/>
    </source>
</evidence>
<name>A0A934TKE0_9RHOB</name>
<evidence type="ECO:0000256" key="2">
    <source>
        <dbReference type="SAM" id="Phobius"/>
    </source>
</evidence>
<gene>
    <name evidence="3" type="ORF">CCR87_08910</name>
</gene>
<keyword evidence="2" id="KW-0812">Transmembrane</keyword>
<accession>A0A934TKE0</accession>
<dbReference type="EMBL" id="NHSD01000248">
    <property type="protein sequence ID" value="MBK5927442.1"/>
    <property type="molecule type" value="Genomic_DNA"/>
</dbReference>
<reference evidence="3" key="1">
    <citation type="submission" date="2017-05" db="EMBL/GenBank/DDBJ databases">
        <authorList>
            <person name="Imhoff J.F."/>
            <person name="Rahn T."/>
            <person name="Kuenzel S."/>
            <person name="Neulinger S.C."/>
        </authorList>
    </citation>
    <scope>NUCLEOTIDE SEQUENCE</scope>
    <source>
        <strain evidence="3">LMG 28126</strain>
    </source>
</reference>
<dbReference type="AlphaFoldDB" id="A0A934TKE0"/>
<feature type="transmembrane region" description="Helical" evidence="2">
    <location>
        <begin position="42"/>
        <end position="68"/>
    </location>
</feature>
<feature type="transmembrane region" description="Helical" evidence="2">
    <location>
        <begin position="255"/>
        <end position="281"/>
    </location>
</feature>
<feature type="compositionally biased region" description="Gly residues" evidence="1">
    <location>
        <begin position="156"/>
        <end position="170"/>
    </location>
</feature>
<keyword evidence="2" id="KW-1133">Transmembrane helix</keyword>
<feature type="region of interest" description="Disordered" evidence="1">
    <location>
        <begin position="148"/>
        <end position="176"/>
    </location>
</feature>
<organism evidence="3 4">
    <name type="scientific">Rhodobaculum claviforme</name>
    <dbReference type="NCBI Taxonomy" id="1549854"/>
    <lineage>
        <taxon>Bacteria</taxon>
        <taxon>Pseudomonadati</taxon>
        <taxon>Pseudomonadota</taxon>
        <taxon>Alphaproteobacteria</taxon>
        <taxon>Rhodobacterales</taxon>
        <taxon>Paracoccaceae</taxon>
        <taxon>Rhodobaculum</taxon>
    </lineage>
</organism>
<evidence type="ECO:0000313" key="4">
    <source>
        <dbReference type="Proteomes" id="UP000706333"/>
    </source>
</evidence>
<comment type="caution">
    <text evidence="3">The sequence shown here is derived from an EMBL/GenBank/DDBJ whole genome shotgun (WGS) entry which is preliminary data.</text>
</comment>
<evidence type="ECO:0000313" key="3">
    <source>
        <dbReference type="EMBL" id="MBK5927442.1"/>
    </source>
</evidence>
<sequence>MDWPAIFAGGVFALALSFLLISFGATLGLSLASPYRGEGVSGVWLAIAAGIWLAWVMVTSFGAGGYLAGRMRRRAGDATADEVQMRDGAHGLMVWATGALVSTVLATAGVGGLVGVGASAVGTATDVATEAASSDYFANVMLRGSVTEPDTAATDGGAGPTATGTGGSGASQGQRAASADITGIDPAVQQQIAGIIARSAASGEIAERDRTYLAQLVAANGDMDQDAARARVDGVLAEIDEARATAIEAVEDVRVAGVIFGFIAAATLLLGAVAAALAAAAGGHHRDEGLGFDTRTARR</sequence>
<dbReference type="Proteomes" id="UP000706333">
    <property type="component" value="Unassembled WGS sequence"/>
</dbReference>
<proteinExistence type="predicted"/>
<keyword evidence="2" id="KW-0472">Membrane</keyword>
<protein>
    <recommendedName>
        <fullName evidence="5">Transmembrane protein</fullName>
    </recommendedName>
</protein>
<keyword evidence="4" id="KW-1185">Reference proteome</keyword>
<evidence type="ECO:0000256" key="1">
    <source>
        <dbReference type="SAM" id="MobiDB-lite"/>
    </source>
</evidence>
<reference evidence="3" key="2">
    <citation type="journal article" date="2020" name="Microorganisms">
        <title>Osmotic Adaptation and Compatible Solute Biosynthesis of Phototrophic Bacteria as Revealed from Genome Analyses.</title>
        <authorList>
            <person name="Imhoff J.F."/>
            <person name="Rahn T."/>
            <person name="Kunzel S."/>
            <person name="Keller A."/>
            <person name="Neulinger S.C."/>
        </authorList>
    </citation>
    <scope>NUCLEOTIDE SEQUENCE</scope>
    <source>
        <strain evidence="3">LMG 28126</strain>
    </source>
</reference>